<dbReference type="AlphaFoldDB" id="A0AAT9FGM8"/>
<evidence type="ECO:0008006" key="3">
    <source>
        <dbReference type="Google" id="ProtNLM"/>
    </source>
</evidence>
<reference evidence="2" key="1">
    <citation type="submission" date="2024-07" db="EMBL/GenBank/DDBJ databases">
        <title>Complete genome sequence of Verrucomicrobiaceae bacterium NT6N.</title>
        <authorList>
            <person name="Huang C."/>
            <person name="Takami H."/>
            <person name="Hamasaki K."/>
        </authorList>
    </citation>
    <scope>NUCLEOTIDE SEQUENCE</scope>
    <source>
        <strain evidence="2">NT6N</strain>
    </source>
</reference>
<gene>
    <name evidence="2" type="ORF">NT6N_01690</name>
</gene>
<dbReference type="EMBL" id="AP026866">
    <property type="protein sequence ID" value="BDS05129.1"/>
    <property type="molecule type" value="Genomic_DNA"/>
</dbReference>
<accession>A0AAT9FGM8</accession>
<evidence type="ECO:0000313" key="2">
    <source>
        <dbReference type="EMBL" id="BDS05129.1"/>
    </source>
</evidence>
<keyword evidence="1" id="KW-0812">Transmembrane</keyword>
<feature type="transmembrane region" description="Helical" evidence="1">
    <location>
        <begin position="63"/>
        <end position="86"/>
    </location>
</feature>
<sequence>MGDENPYAAPQSQPGNEMDFRVIGSPRAVVLAWEKLRLKYNVILLIPGLIVLAIYISQQELAVIGSIFGGGLMAAGANLGYFLGPISELYLCAFSNKAELPVYRKYAFWAGVVGSLGLFVLIAIPGLLFS</sequence>
<keyword evidence="1" id="KW-0472">Membrane</keyword>
<proteinExistence type="predicted"/>
<feature type="transmembrane region" description="Helical" evidence="1">
    <location>
        <begin position="38"/>
        <end position="56"/>
    </location>
</feature>
<protein>
    <recommendedName>
        <fullName evidence="3">Preprotein translocase subunit TatC</fullName>
    </recommendedName>
</protein>
<keyword evidence="1" id="KW-1133">Transmembrane helix</keyword>
<dbReference type="KEGG" id="osu:NT6N_01690"/>
<feature type="transmembrane region" description="Helical" evidence="1">
    <location>
        <begin position="106"/>
        <end position="129"/>
    </location>
</feature>
<name>A0AAT9FGM8_9BACT</name>
<evidence type="ECO:0000256" key="1">
    <source>
        <dbReference type="SAM" id="Phobius"/>
    </source>
</evidence>
<organism evidence="2">
    <name type="scientific">Oceaniferula spumae</name>
    <dbReference type="NCBI Taxonomy" id="2979115"/>
    <lineage>
        <taxon>Bacteria</taxon>
        <taxon>Pseudomonadati</taxon>
        <taxon>Verrucomicrobiota</taxon>
        <taxon>Verrucomicrobiia</taxon>
        <taxon>Verrucomicrobiales</taxon>
        <taxon>Verrucomicrobiaceae</taxon>
        <taxon>Oceaniferula</taxon>
    </lineage>
</organism>